<evidence type="ECO:0000313" key="6">
    <source>
        <dbReference type="EMBL" id="VVJ18820.1"/>
    </source>
</evidence>
<dbReference type="PANTHER" id="PTHR46268">
    <property type="entry name" value="STRESS RESPONSE PROTEIN NHAX"/>
    <property type="match status" value="1"/>
</dbReference>
<dbReference type="Gene3D" id="3.40.50.620">
    <property type="entry name" value="HUPs"/>
    <property type="match status" value="2"/>
</dbReference>
<dbReference type="Pfam" id="PF00582">
    <property type="entry name" value="Usp"/>
    <property type="match status" value="2"/>
</dbReference>
<dbReference type="SUPFAM" id="SSF52402">
    <property type="entry name" value="Adenine nucleotide alpha hydrolases-like"/>
    <property type="match status" value="2"/>
</dbReference>
<feature type="domain" description="UspA" evidence="5">
    <location>
        <begin position="9"/>
        <end position="144"/>
    </location>
</feature>
<protein>
    <submittedName>
        <fullName evidence="6">Universal stress protein family</fullName>
    </submittedName>
</protein>
<evidence type="ECO:0000256" key="2">
    <source>
        <dbReference type="ARBA" id="ARBA00022741"/>
    </source>
</evidence>
<dbReference type="RefSeq" id="WP_155543771.1">
    <property type="nucleotide sequence ID" value="NZ_CABVGP010000001.1"/>
</dbReference>
<reference evidence="6 7" key="1">
    <citation type="submission" date="2019-09" db="EMBL/GenBank/DDBJ databases">
        <authorList>
            <person name="Leyn A S."/>
        </authorList>
    </citation>
    <scope>NUCLEOTIDE SEQUENCE [LARGE SCALE GENOMIC DNA]</scope>
    <source>
        <strain evidence="6">AA231_1</strain>
    </source>
</reference>
<name>A0A6I8LP80_9PSEU</name>
<dbReference type="InterPro" id="IPR006016">
    <property type="entry name" value="UspA"/>
</dbReference>
<keyword evidence="2" id="KW-0547">Nucleotide-binding</keyword>
<keyword evidence="7" id="KW-1185">Reference proteome</keyword>
<feature type="region of interest" description="Disordered" evidence="4">
    <location>
        <begin position="288"/>
        <end position="308"/>
    </location>
</feature>
<dbReference type="AlphaFoldDB" id="A0A6I8LP80"/>
<evidence type="ECO:0000256" key="3">
    <source>
        <dbReference type="ARBA" id="ARBA00022840"/>
    </source>
</evidence>
<proteinExistence type="inferred from homology"/>
<dbReference type="PRINTS" id="PR01438">
    <property type="entry name" value="UNVRSLSTRESS"/>
</dbReference>
<feature type="domain" description="UspA" evidence="5">
    <location>
        <begin position="156"/>
        <end position="284"/>
    </location>
</feature>
<dbReference type="InterPro" id="IPR006015">
    <property type="entry name" value="Universal_stress_UspA"/>
</dbReference>
<sequence length="308" mass="31878">MTAAAAPPIVTGVDGSAESLDAVRWAARTACLRDAALEIVHALDVPALLTGGVVPPPEEMVDALRARGRRALRTARELAAAQGVPGATTRLDPDRAAQALIEASRAAALLVVGSAGHGRLTSLLAGSVAAAVGTHARCDTVVVRGDSWDEPGAGERPVVTGIDGSEAGTRVLAAALAEARVRRAPLVVLHAWTDAPPPRPDPRCVAEAGRRLLGERLHDHDLGDLAVEQVVVHAHPRRELIERSGSAQLVVLGDRGRGGFPGLLLGSTGQALLHHAACPVLLVRTASGGKRDGSPIRQDGPDRERGIR</sequence>
<dbReference type="GO" id="GO:0005524">
    <property type="term" value="F:ATP binding"/>
    <property type="evidence" value="ECO:0007669"/>
    <property type="project" value="UniProtKB-KW"/>
</dbReference>
<gene>
    <name evidence="6" type="ORF">AA23TX_03841</name>
</gene>
<keyword evidence="3" id="KW-0067">ATP-binding</keyword>
<accession>A0A6I8LP80</accession>
<evidence type="ECO:0000259" key="5">
    <source>
        <dbReference type="Pfam" id="PF00582"/>
    </source>
</evidence>
<feature type="compositionally biased region" description="Basic and acidic residues" evidence="4">
    <location>
        <begin position="289"/>
        <end position="308"/>
    </location>
</feature>
<dbReference type="EMBL" id="CABVGP010000001">
    <property type="protein sequence ID" value="VVJ18820.1"/>
    <property type="molecule type" value="Genomic_DNA"/>
</dbReference>
<dbReference type="PANTHER" id="PTHR46268:SF27">
    <property type="entry name" value="UNIVERSAL STRESS PROTEIN RV2623"/>
    <property type="match status" value="1"/>
</dbReference>
<dbReference type="Proteomes" id="UP000399805">
    <property type="component" value="Unassembled WGS sequence"/>
</dbReference>
<evidence type="ECO:0000256" key="1">
    <source>
        <dbReference type="ARBA" id="ARBA00008791"/>
    </source>
</evidence>
<dbReference type="InterPro" id="IPR014729">
    <property type="entry name" value="Rossmann-like_a/b/a_fold"/>
</dbReference>
<comment type="similarity">
    <text evidence="1">Belongs to the universal stress protein A family.</text>
</comment>
<organism evidence="6 7">
    <name type="scientific">Amycolatopsis camponoti</name>
    <dbReference type="NCBI Taxonomy" id="2606593"/>
    <lineage>
        <taxon>Bacteria</taxon>
        <taxon>Bacillati</taxon>
        <taxon>Actinomycetota</taxon>
        <taxon>Actinomycetes</taxon>
        <taxon>Pseudonocardiales</taxon>
        <taxon>Pseudonocardiaceae</taxon>
        <taxon>Amycolatopsis</taxon>
    </lineage>
</organism>
<evidence type="ECO:0000313" key="7">
    <source>
        <dbReference type="Proteomes" id="UP000399805"/>
    </source>
</evidence>
<evidence type="ECO:0000256" key="4">
    <source>
        <dbReference type="SAM" id="MobiDB-lite"/>
    </source>
</evidence>